<sequence length="89" mass="9893">KLEVTLVCHSVFLRDLNFACSYSAFLCRAHLFNIICLNHSWGVLNASPLSRARSHCCFSTVLNVLPDLDFQAGSEARSLSSFNEESKSP</sequence>
<dbReference type="WBParaSite" id="MCU_009232-RA">
    <property type="protein sequence ID" value="MCU_009232-RA"/>
    <property type="gene ID" value="MCU_009232"/>
</dbReference>
<protein>
    <submittedName>
        <fullName evidence="1">Ovule protein</fullName>
    </submittedName>
</protein>
<name>A0A5K3FLG3_MESCO</name>
<evidence type="ECO:0000313" key="1">
    <source>
        <dbReference type="WBParaSite" id="MCU_009232-RA"/>
    </source>
</evidence>
<accession>A0A5K3FLG3</accession>
<dbReference type="AlphaFoldDB" id="A0A5K3FLG3"/>
<proteinExistence type="predicted"/>
<reference evidence="1" key="1">
    <citation type="submission" date="2019-11" db="UniProtKB">
        <authorList>
            <consortium name="WormBaseParasite"/>
        </authorList>
    </citation>
    <scope>IDENTIFICATION</scope>
</reference>
<organism evidence="1">
    <name type="scientific">Mesocestoides corti</name>
    <name type="common">Flatworm</name>
    <dbReference type="NCBI Taxonomy" id="53468"/>
    <lineage>
        <taxon>Eukaryota</taxon>
        <taxon>Metazoa</taxon>
        <taxon>Spiralia</taxon>
        <taxon>Lophotrochozoa</taxon>
        <taxon>Platyhelminthes</taxon>
        <taxon>Cestoda</taxon>
        <taxon>Eucestoda</taxon>
        <taxon>Cyclophyllidea</taxon>
        <taxon>Mesocestoididae</taxon>
        <taxon>Mesocestoides</taxon>
    </lineage>
</organism>